<keyword evidence="2" id="KW-1185">Reference proteome</keyword>
<sequence>MTFLGSIAFTTITILGVFKLKEDEFEVRRKGIVRDDERRRQILENSIEYERNEALQRQLLSEQSVQETHKQPKLELDA</sequence>
<reference evidence="1 2" key="1">
    <citation type="submission" date="2016-07" db="EMBL/GenBank/DDBJ databases">
        <title>Pervasive Adenine N6-methylation of Active Genes in Fungi.</title>
        <authorList>
            <consortium name="DOE Joint Genome Institute"/>
            <person name="Mondo S.J."/>
            <person name="Dannebaum R.O."/>
            <person name="Kuo R.C."/>
            <person name="Labutti K."/>
            <person name="Haridas S."/>
            <person name="Kuo A."/>
            <person name="Salamov A."/>
            <person name="Ahrendt S.R."/>
            <person name="Lipzen A."/>
            <person name="Sullivan W."/>
            <person name="Andreopoulos W.B."/>
            <person name="Clum A."/>
            <person name="Lindquist E."/>
            <person name="Daum C."/>
            <person name="Ramamoorthy G.K."/>
            <person name="Gryganskyi A."/>
            <person name="Culley D."/>
            <person name="Magnuson J.K."/>
            <person name="James T.Y."/>
            <person name="O'Malley M.A."/>
            <person name="Stajich J.E."/>
            <person name="Spatafora J.W."/>
            <person name="Visel A."/>
            <person name="Grigoriev I.V."/>
        </authorList>
    </citation>
    <scope>NUCLEOTIDE SEQUENCE [LARGE SCALE GENOMIC DNA]</scope>
    <source>
        <strain evidence="1 2">JEL800</strain>
    </source>
</reference>
<dbReference type="STRING" id="329046.A0A1Y2BSC0"/>
<protein>
    <submittedName>
        <fullName evidence="1">Uncharacterized protein</fullName>
    </submittedName>
</protein>
<dbReference type="OrthoDB" id="76305at2759"/>
<dbReference type="EMBL" id="MCGO01000049">
    <property type="protein sequence ID" value="ORY37646.1"/>
    <property type="molecule type" value="Genomic_DNA"/>
</dbReference>
<dbReference type="Pfam" id="PF15786">
    <property type="entry name" value="PET117"/>
    <property type="match status" value="1"/>
</dbReference>
<comment type="caution">
    <text evidence="1">The sequence shown here is derived from an EMBL/GenBank/DDBJ whole genome shotgun (WGS) entry which is preliminary data.</text>
</comment>
<dbReference type="AlphaFoldDB" id="A0A1Y2BSC0"/>
<organism evidence="1 2">
    <name type="scientific">Rhizoclosmatium globosum</name>
    <dbReference type="NCBI Taxonomy" id="329046"/>
    <lineage>
        <taxon>Eukaryota</taxon>
        <taxon>Fungi</taxon>
        <taxon>Fungi incertae sedis</taxon>
        <taxon>Chytridiomycota</taxon>
        <taxon>Chytridiomycota incertae sedis</taxon>
        <taxon>Chytridiomycetes</taxon>
        <taxon>Chytridiales</taxon>
        <taxon>Chytriomycetaceae</taxon>
        <taxon>Rhizoclosmatium</taxon>
    </lineage>
</organism>
<evidence type="ECO:0000313" key="1">
    <source>
        <dbReference type="EMBL" id="ORY37646.1"/>
    </source>
</evidence>
<gene>
    <name evidence="1" type="ORF">BCR33DRAFT_721374</name>
</gene>
<dbReference type="InterPro" id="IPR031568">
    <property type="entry name" value="Pet117"/>
</dbReference>
<dbReference type="Proteomes" id="UP000193642">
    <property type="component" value="Unassembled WGS sequence"/>
</dbReference>
<evidence type="ECO:0000313" key="2">
    <source>
        <dbReference type="Proteomes" id="UP000193642"/>
    </source>
</evidence>
<accession>A0A1Y2BSC0</accession>
<name>A0A1Y2BSC0_9FUNG</name>
<proteinExistence type="predicted"/>